<evidence type="ECO:0000256" key="3">
    <source>
        <dbReference type="ARBA" id="ARBA00022989"/>
    </source>
</evidence>
<sequence length="109" mass="11181">MSGADAAPADRDPGLQPERTRLAWRRTTLSGTVAAVLAAKTVLHEGPTPASVLAAALCCALWLAFLRVAHGRIRTLASAHRPPALTPPHAAAAVLCTVALAVCGAFLVL</sequence>
<evidence type="ECO:0000256" key="5">
    <source>
        <dbReference type="SAM" id="Phobius"/>
    </source>
</evidence>
<reference evidence="8" key="1">
    <citation type="journal article" date="2019" name="Int. J. Syst. Evol. Microbiol.">
        <title>The Global Catalogue of Microorganisms (GCM) 10K type strain sequencing project: providing services to taxonomists for standard genome sequencing and annotation.</title>
        <authorList>
            <consortium name="The Broad Institute Genomics Platform"/>
            <consortium name="The Broad Institute Genome Sequencing Center for Infectious Disease"/>
            <person name="Wu L."/>
            <person name="Ma J."/>
        </authorList>
    </citation>
    <scope>NUCLEOTIDE SEQUENCE [LARGE SCALE GENOMIC DNA]</scope>
    <source>
        <strain evidence="8">CGMCC 4.1542</strain>
    </source>
</reference>
<gene>
    <name evidence="7" type="ORF">ACFPRC_28700</name>
</gene>
<keyword evidence="2 5" id="KW-0812">Transmembrane</keyword>
<comment type="subcellular location">
    <subcellularLocation>
        <location evidence="1">Endomembrane system</location>
        <topology evidence="1">Multi-pass membrane protein</topology>
    </subcellularLocation>
</comment>
<protein>
    <submittedName>
        <fullName evidence="7">DUF202 domain-containing protein</fullName>
    </submittedName>
</protein>
<feature type="domain" description="DUF202" evidence="6">
    <location>
        <begin position="12"/>
        <end position="77"/>
    </location>
</feature>
<evidence type="ECO:0000256" key="2">
    <source>
        <dbReference type="ARBA" id="ARBA00022692"/>
    </source>
</evidence>
<dbReference type="Proteomes" id="UP001595855">
    <property type="component" value="Unassembled WGS sequence"/>
</dbReference>
<comment type="caution">
    <text evidence="7">The sequence shown here is derived from an EMBL/GenBank/DDBJ whole genome shotgun (WGS) entry which is preliminary data.</text>
</comment>
<dbReference type="Pfam" id="PF02656">
    <property type="entry name" value="DUF202"/>
    <property type="match status" value="1"/>
</dbReference>
<accession>A0ABV9X3Y2</accession>
<name>A0ABV9X3Y2_9ACTN</name>
<feature type="transmembrane region" description="Helical" evidence="5">
    <location>
        <begin position="50"/>
        <end position="69"/>
    </location>
</feature>
<evidence type="ECO:0000256" key="1">
    <source>
        <dbReference type="ARBA" id="ARBA00004127"/>
    </source>
</evidence>
<keyword evidence="8" id="KW-1185">Reference proteome</keyword>
<evidence type="ECO:0000313" key="7">
    <source>
        <dbReference type="EMBL" id="MFC5018831.1"/>
    </source>
</evidence>
<keyword evidence="3 5" id="KW-1133">Transmembrane helix</keyword>
<organism evidence="7 8">
    <name type="scientific">Streptomyces lienomycini</name>
    <dbReference type="NCBI Taxonomy" id="284035"/>
    <lineage>
        <taxon>Bacteria</taxon>
        <taxon>Bacillati</taxon>
        <taxon>Actinomycetota</taxon>
        <taxon>Actinomycetes</taxon>
        <taxon>Kitasatosporales</taxon>
        <taxon>Streptomycetaceae</taxon>
        <taxon>Streptomyces</taxon>
    </lineage>
</organism>
<dbReference type="RefSeq" id="WP_271415062.1">
    <property type="nucleotide sequence ID" value="NZ_BAAATN010000006.1"/>
</dbReference>
<evidence type="ECO:0000259" key="6">
    <source>
        <dbReference type="Pfam" id="PF02656"/>
    </source>
</evidence>
<feature type="transmembrane region" description="Helical" evidence="5">
    <location>
        <begin position="90"/>
        <end position="108"/>
    </location>
</feature>
<proteinExistence type="predicted"/>
<dbReference type="EMBL" id="JBHSJO010000001">
    <property type="protein sequence ID" value="MFC5018831.1"/>
    <property type="molecule type" value="Genomic_DNA"/>
</dbReference>
<evidence type="ECO:0000313" key="8">
    <source>
        <dbReference type="Proteomes" id="UP001595855"/>
    </source>
</evidence>
<keyword evidence="4 5" id="KW-0472">Membrane</keyword>
<dbReference type="InterPro" id="IPR003807">
    <property type="entry name" value="DUF202"/>
</dbReference>
<evidence type="ECO:0000256" key="4">
    <source>
        <dbReference type="ARBA" id="ARBA00023136"/>
    </source>
</evidence>